<evidence type="ECO:0000256" key="6">
    <source>
        <dbReference type="ARBA" id="ARBA00022989"/>
    </source>
</evidence>
<evidence type="ECO:0000256" key="3">
    <source>
        <dbReference type="ARBA" id="ARBA00022448"/>
    </source>
</evidence>
<comment type="subcellular location">
    <subcellularLocation>
        <location evidence="1">Cell membrane</location>
        <topology evidence="1">Multi-pass membrane protein</topology>
    </subcellularLocation>
</comment>
<dbReference type="GO" id="GO:0140359">
    <property type="term" value="F:ABC-type transporter activity"/>
    <property type="evidence" value="ECO:0007669"/>
    <property type="project" value="InterPro"/>
</dbReference>
<dbReference type="GO" id="GO:0005886">
    <property type="term" value="C:plasma membrane"/>
    <property type="evidence" value="ECO:0007669"/>
    <property type="project" value="UniProtKB-SubCell"/>
</dbReference>
<dbReference type="PANTHER" id="PTHR30294">
    <property type="entry name" value="MEMBRANE COMPONENT OF ABC TRANSPORTER YHHJ-RELATED"/>
    <property type="match status" value="1"/>
</dbReference>
<feature type="transmembrane region" description="Helical" evidence="8">
    <location>
        <begin position="166"/>
        <end position="189"/>
    </location>
</feature>
<dbReference type="InterPro" id="IPR051449">
    <property type="entry name" value="ABC-2_transporter_component"/>
</dbReference>
<evidence type="ECO:0000256" key="5">
    <source>
        <dbReference type="ARBA" id="ARBA00022692"/>
    </source>
</evidence>
<dbReference type="InterPro" id="IPR047817">
    <property type="entry name" value="ABC2_TM_bact-type"/>
</dbReference>
<dbReference type="InterPro" id="IPR013525">
    <property type="entry name" value="ABC2_TM"/>
</dbReference>
<protein>
    <recommendedName>
        <fullName evidence="9">ABC transmembrane type-2 domain-containing protein</fullName>
    </recommendedName>
</protein>
<feature type="transmembrane region" description="Helical" evidence="8">
    <location>
        <begin position="215"/>
        <end position="237"/>
    </location>
</feature>
<sequence>MRFRRVKAIAKKEGIHILRDPRSLLLGIVIPLLLLFLFGYALNMDVENISIAIVNLDSGTQSENIISLFQGSKYFDVKDVYYNPVNVDEMLKRGDIYAAFVIGRDLKQLQLIIDGADSTTSGIALGYIQSLLGKYSVSTRSYDSDSLTVDNRIRVWFNSEMKSRNFIVPGLIAVIMMIIAALLTSLAIAREFETGTMEGLIPTPLTAGEIIIGKLLPYISIGFFDMVICLLAGIYLFDIPMRGNVILLLFSGLIFITGGLSFGLFISAATRTQVLASQLSMVATFLPAFLLSGFVFDIANMPVPIQILTRIISARYFITLIKGIMLKGLGLDYLFPELLFLIVFCIVVLKACHKKLMQGMAGSV</sequence>
<evidence type="ECO:0000256" key="4">
    <source>
        <dbReference type="ARBA" id="ARBA00022475"/>
    </source>
</evidence>
<dbReference type="Proteomes" id="UP000234857">
    <property type="component" value="Unassembled WGS sequence"/>
</dbReference>
<comment type="similarity">
    <text evidence="2">Belongs to the ABC-2 integral membrane protein family.</text>
</comment>
<keyword evidence="6 8" id="KW-1133">Transmembrane helix</keyword>
<evidence type="ECO:0000256" key="8">
    <source>
        <dbReference type="SAM" id="Phobius"/>
    </source>
</evidence>
<keyword evidence="4" id="KW-1003">Cell membrane</keyword>
<organism evidence="10 11">
    <name type="scientific">Muiribacterium halophilum</name>
    <dbReference type="NCBI Taxonomy" id="2053465"/>
    <lineage>
        <taxon>Bacteria</taxon>
        <taxon>Candidatus Muiribacteriota</taxon>
        <taxon>Candidatus Muiribacteriia</taxon>
        <taxon>Candidatus Muiribacteriales</taxon>
        <taxon>Candidatus Muiribacteriaceae</taxon>
        <taxon>Candidatus Muiribacterium</taxon>
    </lineage>
</organism>
<dbReference type="AlphaFoldDB" id="A0A2N5Z9F4"/>
<evidence type="ECO:0000256" key="2">
    <source>
        <dbReference type="ARBA" id="ARBA00007783"/>
    </source>
</evidence>
<name>A0A2N5Z9F4_MUIH1</name>
<dbReference type="Pfam" id="PF12698">
    <property type="entry name" value="ABC2_membrane_3"/>
    <property type="match status" value="1"/>
</dbReference>
<evidence type="ECO:0000313" key="11">
    <source>
        <dbReference type="Proteomes" id="UP000234857"/>
    </source>
</evidence>
<keyword evidence="3" id="KW-0813">Transport</keyword>
<keyword evidence="5 8" id="KW-0812">Transmembrane</keyword>
<comment type="caution">
    <text evidence="10">The sequence shown here is derived from an EMBL/GenBank/DDBJ whole genome shotgun (WGS) entry which is preliminary data.</text>
</comment>
<evidence type="ECO:0000256" key="7">
    <source>
        <dbReference type="ARBA" id="ARBA00023136"/>
    </source>
</evidence>
<feature type="transmembrane region" description="Helical" evidence="8">
    <location>
        <begin position="333"/>
        <end position="352"/>
    </location>
</feature>
<evidence type="ECO:0000313" key="10">
    <source>
        <dbReference type="EMBL" id="PLX15297.1"/>
    </source>
</evidence>
<evidence type="ECO:0000256" key="1">
    <source>
        <dbReference type="ARBA" id="ARBA00004651"/>
    </source>
</evidence>
<dbReference type="EMBL" id="PKTG01000142">
    <property type="protein sequence ID" value="PLX15297.1"/>
    <property type="molecule type" value="Genomic_DNA"/>
</dbReference>
<reference evidence="10 11" key="1">
    <citation type="submission" date="2017-11" db="EMBL/GenBank/DDBJ databases">
        <title>Genome-resolved metagenomics identifies genetic mobility, metabolic interactions, and unexpected diversity in perchlorate-reducing communities.</title>
        <authorList>
            <person name="Barnum T.P."/>
            <person name="Figueroa I.A."/>
            <person name="Carlstrom C.I."/>
            <person name="Lucas L.N."/>
            <person name="Engelbrektson A.L."/>
            <person name="Coates J.D."/>
        </authorList>
    </citation>
    <scope>NUCLEOTIDE SEQUENCE [LARGE SCALE GENOMIC DNA]</scope>
    <source>
        <strain evidence="10">BM706</strain>
    </source>
</reference>
<proteinExistence type="inferred from homology"/>
<gene>
    <name evidence="10" type="ORF">C0601_13350</name>
</gene>
<feature type="transmembrane region" description="Helical" evidence="8">
    <location>
        <begin position="243"/>
        <end position="267"/>
    </location>
</feature>
<feature type="domain" description="ABC transmembrane type-2" evidence="9">
    <location>
        <begin position="125"/>
        <end position="359"/>
    </location>
</feature>
<evidence type="ECO:0000259" key="9">
    <source>
        <dbReference type="PROSITE" id="PS51012"/>
    </source>
</evidence>
<accession>A0A2N5Z9F4</accession>
<dbReference type="Gene3D" id="3.40.1710.10">
    <property type="entry name" value="abc type-2 transporter like domain"/>
    <property type="match status" value="1"/>
</dbReference>
<dbReference type="PROSITE" id="PS51012">
    <property type="entry name" value="ABC_TM2"/>
    <property type="match status" value="1"/>
</dbReference>
<feature type="transmembrane region" description="Helical" evidence="8">
    <location>
        <begin position="279"/>
        <end position="299"/>
    </location>
</feature>
<feature type="transmembrane region" description="Helical" evidence="8">
    <location>
        <begin position="21"/>
        <end position="42"/>
    </location>
</feature>
<dbReference type="PANTHER" id="PTHR30294:SF29">
    <property type="entry name" value="MULTIDRUG ABC TRANSPORTER PERMEASE YBHS-RELATED"/>
    <property type="match status" value="1"/>
</dbReference>
<keyword evidence="7 8" id="KW-0472">Membrane</keyword>